<organism evidence="1 2">
    <name type="scientific">Mucor plumbeus</name>
    <dbReference type="NCBI Taxonomy" id="97098"/>
    <lineage>
        <taxon>Eukaryota</taxon>
        <taxon>Fungi</taxon>
        <taxon>Fungi incertae sedis</taxon>
        <taxon>Mucoromycota</taxon>
        <taxon>Mucoromycotina</taxon>
        <taxon>Mucoromycetes</taxon>
        <taxon>Mucorales</taxon>
        <taxon>Mucorineae</taxon>
        <taxon>Mucoraceae</taxon>
        <taxon>Mucor</taxon>
    </lineage>
</organism>
<dbReference type="EMBL" id="JAEPRC010000591">
    <property type="protein sequence ID" value="KAG2194361.1"/>
    <property type="molecule type" value="Genomic_DNA"/>
</dbReference>
<dbReference type="OrthoDB" id="2219129at2759"/>
<reference evidence="1" key="1">
    <citation type="submission" date="2020-12" db="EMBL/GenBank/DDBJ databases">
        <title>Metabolic potential, ecology and presence of endohyphal bacteria is reflected in genomic diversity of Mucoromycotina.</title>
        <authorList>
            <person name="Muszewska A."/>
            <person name="Okrasinska A."/>
            <person name="Steczkiewicz K."/>
            <person name="Drgas O."/>
            <person name="Orlowska M."/>
            <person name="Perlinska-Lenart U."/>
            <person name="Aleksandrzak-Piekarczyk T."/>
            <person name="Szatraj K."/>
            <person name="Zielenkiewicz U."/>
            <person name="Pilsyk S."/>
            <person name="Malc E."/>
            <person name="Mieczkowski P."/>
            <person name="Kruszewska J.S."/>
            <person name="Biernat P."/>
            <person name="Pawlowska J."/>
        </authorList>
    </citation>
    <scope>NUCLEOTIDE SEQUENCE</scope>
    <source>
        <strain evidence="1">CBS 226.32</strain>
    </source>
</reference>
<proteinExistence type="predicted"/>
<evidence type="ECO:0000313" key="2">
    <source>
        <dbReference type="Proteomes" id="UP000650833"/>
    </source>
</evidence>
<protein>
    <submittedName>
        <fullName evidence="1">Uncharacterized protein</fullName>
    </submittedName>
</protein>
<name>A0A8H7UQ29_9FUNG</name>
<gene>
    <name evidence="1" type="ORF">INT46_004799</name>
</gene>
<comment type="caution">
    <text evidence="1">The sequence shown here is derived from an EMBL/GenBank/DDBJ whole genome shotgun (WGS) entry which is preliminary data.</text>
</comment>
<keyword evidence="2" id="KW-1185">Reference proteome</keyword>
<dbReference type="Proteomes" id="UP000650833">
    <property type="component" value="Unassembled WGS sequence"/>
</dbReference>
<dbReference type="AlphaFoldDB" id="A0A8H7UQ29"/>
<sequence length="389" mass="45226">MGNIVGTPFSRSITSSDTAMTDYFEDFDDDNAETQHKVTLSQKTTDRLYETFDSTKREAKILQSSIINILGKKQCESYQTFGSFNGTDLKIMRSICKVSHFDVDKYSEISHLIEPLKLAFQIGSLKKVLSSIENMKQYNDHQGFPLSTIDYKLLDILEYITKFCMNKENDLKEVFAHWMNIFDILFRGTNIKLANRKSKFSIKQVDHEINQKNLSKTQQKRRLNSAEIATKDSILFQCLCHNSFSQQELVEISSCNISYKVNNETREQYAEKEAIFQNNSILINKAILEKLKKDYPNIDENNMRDVYPLGIHLSEFDGYVYSVRQYKGVYVASQTCENILFLPKTIEEFEIFLYKSRVLEMLCNLKRHYINVAKVIRQASVSKNVWSES</sequence>
<evidence type="ECO:0000313" key="1">
    <source>
        <dbReference type="EMBL" id="KAG2194361.1"/>
    </source>
</evidence>
<accession>A0A8H7UQ29</accession>